<name>A0A7I7WVJ9_MYCGU</name>
<dbReference type="Proteomes" id="UP000466187">
    <property type="component" value="Chromosome"/>
</dbReference>
<dbReference type="EMBL" id="AP022608">
    <property type="protein sequence ID" value="BBZ20757.1"/>
    <property type="molecule type" value="Genomic_DNA"/>
</dbReference>
<dbReference type="Gene3D" id="2.40.160.20">
    <property type="match status" value="1"/>
</dbReference>
<dbReference type="KEGG" id="mgad:MGAD_50920"/>
<gene>
    <name evidence="1" type="ORF">MGAD_50920</name>
</gene>
<proteinExistence type="predicted"/>
<evidence type="ECO:0000313" key="1">
    <source>
        <dbReference type="EMBL" id="BBZ20757.1"/>
    </source>
</evidence>
<dbReference type="PANTHER" id="PTHR37315">
    <property type="entry name" value="UPF0311 PROTEIN BLR7842"/>
    <property type="match status" value="1"/>
</dbReference>
<dbReference type="Pfam" id="PF11578">
    <property type="entry name" value="DUF3237"/>
    <property type="match status" value="1"/>
</dbReference>
<sequence>MTAVPTSLDATLRPLCHVTYELAEPIAISTGPSGSRTIGEITSARYEGERLQASLKGRAAADWAFVEPSGRVLVDARLTLETDDGATILVTYTGRMNAATAGVYSAMYFETGDPRYEWLTRILGVAKGSFAGESLEYEVYEVV</sequence>
<dbReference type="PANTHER" id="PTHR37315:SF1">
    <property type="entry name" value="UPF0311 PROTEIN BLR7842"/>
    <property type="match status" value="1"/>
</dbReference>
<organism evidence="1 2">
    <name type="scientific">Mycolicibacterium gadium</name>
    <name type="common">Mycobacterium gadium</name>
    <dbReference type="NCBI Taxonomy" id="1794"/>
    <lineage>
        <taxon>Bacteria</taxon>
        <taxon>Bacillati</taxon>
        <taxon>Actinomycetota</taxon>
        <taxon>Actinomycetes</taxon>
        <taxon>Mycobacteriales</taxon>
        <taxon>Mycobacteriaceae</taxon>
        <taxon>Mycolicibacterium</taxon>
    </lineage>
</organism>
<dbReference type="InterPro" id="IPR020915">
    <property type="entry name" value="UPF0311"/>
</dbReference>
<dbReference type="AlphaFoldDB" id="A0A7I7WVJ9"/>
<protein>
    <submittedName>
        <fullName evidence="1">UPF0311 protein</fullName>
    </submittedName>
</protein>
<reference evidence="1 2" key="1">
    <citation type="journal article" date="2019" name="Emerg. Microbes Infect.">
        <title>Comprehensive subspecies identification of 175 nontuberculous mycobacteria species based on 7547 genomic profiles.</title>
        <authorList>
            <person name="Matsumoto Y."/>
            <person name="Kinjo T."/>
            <person name="Motooka D."/>
            <person name="Nabeya D."/>
            <person name="Jung N."/>
            <person name="Uechi K."/>
            <person name="Horii T."/>
            <person name="Iida T."/>
            <person name="Fujita J."/>
            <person name="Nakamura S."/>
        </authorList>
    </citation>
    <scope>NUCLEOTIDE SEQUENCE [LARGE SCALE GENOMIC DNA]</scope>
    <source>
        <strain evidence="1 2">JCM 12688</strain>
    </source>
</reference>
<accession>A0A7I7WVJ9</accession>
<evidence type="ECO:0000313" key="2">
    <source>
        <dbReference type="Proteomes" id="UP000466187"/>
    </source>
</evidence>